<dbReference type="GO" id="GO:0006508">
    <property type="term" value="P:proteolysis"/>
    <property type="evidence" value="ECO:0007669"/>
    <property type="project" value="InterPro"/>
</dbReference>
<dbReference type="Gene3D" id="2.40.10.10">
    <property type="entry name" value="Trypsin-like serine proteases"/>
    <property type="match status" value="1"/>
</dbReference>
<dbReference type="FunFam" id="2.40.10.10:FF:000068">
    <property type="entry name" value="transmembrane protease serine 2"/>
    <property type="match status" value="1"/>
</dbReference>
<dbReference type="InterPro" id="IPR009003">
    <property type="entry name" value="Peptidase_S1_PA"/>
</dbReference>
<gene>
    <name evidence="6" type="primary">LOC108736055</name>
</gene>
<reference evidence="6" key="1">
    <citation type="submission" date="2025-08" db="UniProtKB">
        <authorList>
            <consortium name="RefSeq"/>
        </authorList>
    </citation>
    <scope>IDENTIFICATION</scope>
    <source>
        <tissue evidence="6">Entire body</tissue>
    </source>
</reference>
<feature type="signal peptide" evidence="3">
    <location>
        <begin position="1"/>
        <end position="19"/>
    </location>
</feature>
<dbReference type="STRING" id="224129.A0A1W4WIR2"/>
<evidence type="ECO:0000259" key="4">
    <source>
        <dbReference type="PROSITE" id="PS50240"/>
    </source>
</evidence>
<proteinExistence type="inferred from homology"/>
<dbReference type="InterPro" id="IPR018114">
    <property type="entry name" value="TRYPSIN_HIS"/>
</dbReference>
<dbReference type="InterPro" id="IPR051487">
    <property type="entry name" value="Ser/Thr_Proteases_Immune/Dev"/>
</dbReference>
<dbReference type="AlphaFoldDB" id="A0A1W4WIR2"/>
<dbReference type="Pfam" id="PF00089">
    <property type="entry name" value="Trypsin"/>
    <property type="match status" value="1"/>
</dbReference>
<evidence type="ECO:0000256" key="2">
    <source>
        <dbReference type="ARBA" id="ARBA00024195"/>
    </source>
</evidence>
<dbReference type="PANTHER" id="PTHR24256">
    <property type="entry name" value="TRYPTASE-RELATED"/>
    <property type="match status" value="1"/>
</dbReference>
<dbReference type="CDD" id="cd00190">
    <property type="entry name" value="Tryp_SPc"/>
    <property type="match status" value="1"/>
</dbReference>
<sequence length="275" mass="31073">MNITSFVVFLFLVNSSSETLTVSKPFLLDPFYQLLNSNGKQDPNEPPPNSYPFLVSVQKILVRHHGHLCGGTIISERYVLTATHCVLERKTQYKVAAGIRNLKFSGIYSQKISVQEIIRYSEEPSTWPFGKGRDISILKLKSPLIWNDFVKPVNIPLHSDQQFVGNVEFPGWGELAPLSVTSSQVLHVSQLKLWTFEECSEYFKNFTDFFYVTQYTICTDGPGSISDCWGDLGGPLLKDGVQIGISSWNFNPCGEGTPLVFTSTYMFIDWIKNYV</sequence>
<feature type="chain" id="PRO_5010737300" evidence="3">
    <location>
        <begin position="20"/>
        <end position="275"/>
    </location>
</feature>
<dbReference type="RefSeq" id="XP_018323831.1">
    <property type="nucleotide sequence ID" value="XM_018468329.1"/>
</dbReference>
<evidence type="ECO:0000313" key="6">
    <source>
        <dbReference type="RefSeq" id="XP_018323831.1"/>
    </source>
</evidence>
<dbReference type="GO" id="GO:0004252">
    <property type="term" value="F:serine-type endopeptidase activity"/>
    <property type="evidence" value="ECO:0007669"/>
    <property type="project" value="InterPro"/>
</dbReference>
<dbReference type="InterPro" id="IPR001254">
    <property type="entry name" value="Trypsin_dom"/>
</dbReference>
<name>A0A1W4WIR2_AGRPL</name>
<dbReference type="PROSITE" id="PS00134">
    <property type="entry name" value="TRYPSIN_HIS"/>
    <property type="match status" value="1"/>
</dbReference>
<dbReference type="KEGG" id="apln:108736055"/>
<dbReference type="PROSITE" id="PS50240">
    <property type="entry name" value="TRYPSIN_DOM"/>
    <property type="match status" value="1"/>
</dbReference>
<evidence type="ECO:0000256" key="1">
    <source>
        <dbReference type="ARBA" id="ARBA00023157"/>
    </source>
</evidence>
<feature type="domain" description="Peptidase S1" evidence="4">
    <location>
        <begin position="36"/>
        <end position="275"/>
    </location>
</feature>
<keyword evidence="1" id="KW-1015">Disulfide bond</keyword>
<comment type="similarity">
    <text evidence="2">Belongs to the peptidase S1 family. CLIP subfamily.</text>
</comment>
<dbReference type="Proteomes" id="UP000192223">
    <property type="component" value="Unplaced"/>
</dbReference>
<dbReference type="InterPro" id="IPR043504">
    <property type="entry name" value="Peptidase_S1_PA_chymotrypsin"/>
</dbReference>
<keyword evidence="3" id="KW-0732">Signal</keyword>
<keyword evidence="5" id="KW-1185">Reference proteome</keyword>
<dbReference type="SMART" id="SM00020">
    <property type="entry name" value="Tryp_SPc"/>
    <property type="match status" value="1"/>
</dbReference>
<dbReference type="GeneID" id="108736055"/>
<dbReference type="PRINTS" id="PR00722">
    <property type="entry name" value="CHYMOTRYPSIN"/>
</dbReference>
<dbReference type="InParanoid" id="A0A1W4WIR2"/>
<evidence type="ECO:0000313" key="5">
    <source>
        <dbReference type="Proteomes" id="UP000192223"/>
    </source>
</evidence>
<dbReference type="SUPFAM" id="SSF50494">
    <property type="entry name" value="Trypsin-like serine proteases"/>
    <property type="match status" value="1"/>
</dbReference>
<protein>
    <submittedName>
        <fullName evidence="6">Chymotrypsin-2-like isoform X1</fullName>
    </submittedName>
</protein>
<dbReference type="OrthoDB" id="8440449at2759"/>
<dbReference type="InterPro" id="IPR001314">
    <property type="entry name" value="Peptidase_S1A"/>
</dbReference>
<accession>A0A1W4WIR2</accession>
<organism evidence="5 6">
    <name type="scientific">Agrilus planipennis</name>
    <name type="common">Emerald ash borer</name>
    <name type="synonym">Agrilus marcopoli</name>
    <dbReference type="NCBI Taxonomy" id="224129"/>
    <lineage>
        <taxon>Eukaryota</taxon>
        <taxon>Metazoa</taxon>
        <taxon>Ecdysozoa</taxon>
        <taxon>Arthropoda</taxon>
        <taxon>Hexapoda</taxon>
        <taxon>Insecta</taxon>
        <taxon>Pterygota</taxon>
        <taxon>Neoptera</taxon>
        <taxon>Endopterygota</taxon>
        <taxon>Coleoptera</taxon>
        <taxon>Polyphaga</taxon>
        <taxon>Elateriformia</taxon>
        <taxon>Buprestoidea</taxon>
        <taxon>Buprestidae</taxon>
        <taxon>Agrilinae</taxon>
        <taxon>Agrilus</taxon>
    </lineage>
</organism>
<evidence type="ECO:0000256" key="3">
    <source>
        <dbReference type="SAM" id="SignalP"/>
    </source>
</evidence>